<evidence type="ECO:0000313" key="2">
    <source>
        <dbReference type="Proteomes" id="UP000006352"/>
    </source>
</evidence>
<dbReference type="AlphaFoldDB" id="J7SC50"/>
<dbReference type="RefSeq" id="XP_012176907.1">
    <property type="nucleotide sequence ID" value="XM_012321517.1"/>
</dbReference>
<gene>
    <name evidence="1" type="ORF">FIBRA_09196</name>
</gene>
<evidence type="ECO:0000313" key="1">
    <source>
        <dbReference type="EMBL" id="CCM06886.1"/>
    </source>
</evidence>
<organism evidence="1 2">
    <name type="scientific">Fibroporia radiculosa</name>
    <dbReference type="NCBI Taxonomy" id="599839"/>
    <lineage>
        <taxon>Eukaryota</taxon>
        <taxon>Fungi</taxon>
        <taxon>Dikarya</taxon>
        <taxon>Basidiomycota</taxon>
        <taxon>Agaricomycotina</taxon>
        <taxon>Agaricomycetes</taxon>
        <taxon>Polyporales</taxon>
        <taxon>Fibroporiaceae</taxon>
        <taxon>Fibroporia</taxon>
    </lineage>
</organism>
<dbReference type="EMBL" id="HE797551">
    <property type="protein sequence ID" value="CCM06886.1"/>
    <property type="molecule type" value="Genomic_DNA"/>
</dbReference>
<keyword evidence="2" id="KW-1185">Reference proteome</keyword>
<name>J7SC50_9APHY</name>
<protein>
    <submittedName>
        <fullName evidence="1">Uncharacterized protein</fullName>
    </submittedName>
</protein>
<dbReference type="GeneID" id="24101786"/>
<dbReference type="Proteomes" id="UP000006352">
    <property type="component" value="Unassembled WGS sequence"/>
</dbReference>
<accession>J7SC50</accession>
<proteinExistence type="predicted"/>
<dbReference type="InParanoid" id="J7SC50"/>
<dbReference type="HOGENOM" id="CLU_1326396_0_0_1"/>
<reference evidence="1 2" key="1">
    <citation type="journal article" date="2012" name="Appl. Environ. Microbiol.">
        <title>Short-read sequencing for genomic analysis of the brown rot fungus Fibroporia radiculosa.</title>
        <authorList>
            <person name="Tang J.D."/>
            <person name="Perkins A.D."/>
            <person name="Sonstegard T.S."/>
            <person name="Schroeder S.G."/>
            <person name="Burgess S.C."/>
            <person name="Diehl S.V."/>
        </authorList>
    </citation>
    <scope>NUCLEOTIDE SEQUENCE [LARGE SCALE GENOMIC DNA]</scope>
    <source>
        <strain evidence="1 2">TFFH 294</strain>
    </source>
</reference>
<sequence>MGYRVSVFGCISCVLCRYLGPLSFRLPSLWFETRVLALDPTNSSKQQAEGALGLGRVCLAATRCRGRDGTFTFAITSASGPYAAASEYSLEDPISHTHLRLSPPLPPAFALVHLLSPDRDASASKHSFEVVIDIIHIARDETERITQLQRQLEEKGAKETTTTCARRPGFEPIISSFDEEDGAMRELALDVLLKYILIRGRRCVRPG</sequence>